<dbReference type="InterPro" id="IPR029044">
    <property type="entry name" value="Nucleotide-diphossugar_trans"/>
</dbReference>
<dbReference type="Pfam" id="PF02879">
    <property type="entry name" value="PGM_PMM_II"/>
    <property type="match status" value="1"/>
</dbReference>
<dbReference type="InterPro" id="IPR050486">
    <property type="entry name" value="Mannose-1P_guanyltransferase"/>
</dbReference>
<sequence length="838" mass="92804">MKAVVMAGGEGSRLRPLTVGRPKPMVPIVNKSVMAHILDLLKNHGITDVVVTLRYMASTIQDFFEDGRNLGMRLTYVVEESPLGTAGSVKNAERYLDDTFLVISGDALTDFDLGRIIQTHREREALASLTLTHVANPLEFGVIVTGEDGRILGFQEKPSWGEIMSDTVNTGIYVLEPEVLEMIPSDVAYDFSTDLFPLLLQKKLPLYGYVADGYWCDVGTIEEYRRANADLLFGKVKLSSPIGQHVGGGIWVGQDVEIAPSAQLFGPIYLGNGVKIKGDVTIYGPSVIRDYTIVDAYTRIERSILWRNNYVGENCELRGTVVARQCSIKSNVVAYEGVVIGDNNVLGEGCVLHAEVKLWPHKEIEAGATVKDSIIWGNQGRRSLFGRFGVTGVVNVDLTPEFAAKLGAALGATLPKNSYVALNRDIHRSSRMLKRALISGLPGTGVNVWDLGTVAIPVLRHFVRKHANTSAGIHVRLSPFDQRVVDIRFIDHNGLNQSKAAERAIERSFFREDFRRAYLDEIGLIQYANRPIEEYTEDFLAHVDVDRIRQAHFRIVIDYSHGLAADTLSHILNKLGVDTVPLNARMDETKLAMLQHEFHANLERVAKIVGVLDADMGIQLDVGGEKIFLVDEHGRILDDLTAAALMVELALYAHPGRTVAVPATMPNAIDTIAAWHEGRVLRINNNLHSLMTTAQQSDILLVTDGTGNFIFPPFQPAVDGMMAVACLLEYLAVRQAPLSEVVSYLPPMNLVRHLVNCPWDAKARVMRELHRQHTVNISDNIDGLKICLENQEWVHIAPDPDRPYLEVVAEGQDPERAQQLVNQFSAQIQALIETVNQP</sequence>
<dbReference type="Pfam" id="PF00483">
    <property type="entry name" value="NTP_transferase"/>
    <property type="match status" value="1"/>
</dbReference>
<dbReference type="InterPro" id="IPR005845">
    <property type="entry name" value="A-D-PHexomutase_a/b/a-II"/>
</dbReference>
<dbReference type="Gene3D" id="2.160.10.10">
    <property type="entry name" value="Hexapeptide repeat proteins"/>
    <property type="match status" value="1"/>
</dbReference>
<dbReference type="InterPro" id="IPR016055">
    <property type="entry name" value="A-D-PHexomutase_a/b/a-I/II/III"/>
</dbReference>
<organism evidence="5 6">
    <name type="scientific">Litorilinea aerophila</name>
    <dbReference type="NCBI Taxonomy" id="1204385"/>
    <lineage>
        <taxon>Bacteria</taxon>
        <taxon>Bacillati</taxon>
        <taxon>Chloroflexota</taxon>
        <taxon>Caldilineae</taxon>
        <taxon>Caldilineales</taxon>
        <taxon>Caldilineaceae</taxon>
        <taxon>Litorilinea</taxon>
    </lineage>
</organism>
<protein>
    <submittedName>
        <fullName evidence="5">Nucleotidyl transferase</fullName>
    </submittedName>
</protein>
<comment type="caution">
    <text evidence="5">The sequence shown here is derived from an EMBL/GenBank/DDBJ whole genome shotgun (WGS) entry which is preliminary data.</text>
</comment>
<dbReference type="SUPFAM" id="SSF53738">
    <property type="entry name" value="Phosphoglucomutase, first 3 domains"/>
    <property type="match status" value="3"/>
</dbReference>
<dbReference type="GO" id="GO:0005975">
    <property type="term" value="P:carbohydrate metabolic process"/>
    <property type="evidence" value="ECO:0007669"/>
    <property type="project" value="InterPro"/>
</dbReference>
<dbReference type="Pfam" id="PF02878">
    <property type="entry name" value="PGM_PMM_I"/>
    <property type="match status" value="1"/>
</dbReference>
<comment type="similarity">
    <text evidence="1">Belongs to the phosphohexose mutase family.</text>
</comment>
<dbReference type="CDD" id="cd04181">
    <property type="entry name" value="NTP_transferase"/>
    <property type="match status" value="1"/>
</dbReference>
<dbReference type="Gene3D" id="3.40.120.10">
    <property type="entry name" value="Alpha-D-Glucose-1,6-Bisphosphate, subunit A, domain 3"/>
    <property type="match status" value="3"/>
</dbReference>
<dbReference type="SUPFAM" id="SSF51161">
    <property type="entry name" value="Trimeric LpxA-like enzymes"/>
    <property type="match status" value="1"/>
</dbReference>
<dbReference type="Gene3D" id="3.90.550.10">
    <property type="entry name" value="Spore Coat Polysaccharide Biosynthesis Protein SpsA, Chain A"/>
    <property type="match status" value="1"/>
</dbReference>
<dbReference type="InterPro" id="IPR011004">
    <property type="entry name" value="Trimer_LpxA-like_sf"/>
</dbReference>
<dbReference type="OrthoDB" id="9803871at2"/>
<evidence type="ECO:0000259" key="3">
    <source>
        <dbReference type="Pfam" id="PF02878"/>
    </source>
</evidence>
<dbReference type="Proteomes" id="UP000317371">
    <property type="component" value="Unassembled WGS sequence"/>
</dbReference>
<dbReference type="RefSeq" id="WP_141608976.1">
    <property type="nucleotide sequence ID" value="NZ_VIGC02000005.1"/>
</dbReference>
<evidence type="ECO:0000256" key="1">
    <source>
        <dbReference type="ARBA" id="ARBA00010231"/>
    </source>
</evidence>
<feature type="domain" description="Alpha-D-phosphohexomutase alpha/beta/alpha" evidence="3">
    <location>
        <begin position="383"/>
        <end position="515"/>
    </location>
</feature>
<dbReference type="InterPro" id="IPR005844">
    <property type="entry name" value="A-D-PHexomutase_a/b/a-I"/>
</dbReference>
<name>A0A540VJS5_9CHLR</name>
<dbReference type="SUPFAM" id="SSF53448">
    <property type="entry name" value="Nucleotide-diphospho-sugar transferases"/>
    <property type="match status" value="1"/>
</dbReference>
<evidence type="ECO:0000259" key="4">
    <source>
        <dbReference type="Pfam" id="PF02879"/>
    </source>
</evidence>
<gene>
    <name evidence="5" type="ORF">FKZ61_04950</name>
</gene>
<keyword evidence="6" id="KW-1185">Reference proteome</keyword>
<evidence type="ECO:0000313" key="5">
    <source>
        <dbReference type="EMBL" id="TQE96991.1"/>
    </source>
</evidence>
<proteinExistence type="inferred from homology"/>
<dbReference type="GO" id="GO:0016868">
    <property type="term" value="F:intramolecular phosphotransferase activity"/>
    <property type="evidence" value="ECO:0007669"/>
    <property type="project" value="InterPro"/>
</dbReference>
<accession>A0A540VJS5</accession>
<dbReference type="InterPro" id="IPR036900">
    <property type="entry name" value="A-D-PHexomutase_C_sf"/>
</dbReference>
<dbReference type="GO" id="GO:0016740">
    <property type="term" value="F:transferase activity"/>
    <property type="evidence" value="ECO:0007669"/>
    <property type="project" value="UniProtKB-KW"/>
</dbReference>
<dbReference type="PANTHER" id="PTHR22572">
    <property type="entry name" value="SUGAR-1-PHOSPHATE GUANYL TRANSFERASE"/>
    <property type="match status" value="1"/>
</dbReference>
<keyword evidence="5" id="KW-0808">Transferase</keyword>
<dbReference type="SUPFAM" id="SSF55957">
    <property type="entry name" value="Phosphoglucomutase, C-terminal domain"/>
    <property type="match status" value="1"/>
</dbReference>
<reference evidence="5 6" key="1">
    <citation type="submission" date="2019-06" db="EMBL/GenBank/DDBJ databases">
        <title>Genome sequence of Litorilinea aerophila BAA-2444.</title>
        <authorList>
            <person name="Maclea K.S."/>
            <person name="Maurais E.G."/>
            <person name="Iannazzi L.C."/>
        </authorList>
    </citation>
    <scope>NUCLEOTIDE SEQUENCE [LARGE SCALE GENOMIC DNA]</scope>
    <source>
        <strain evidence="5 6">ATCC BAA-2444</strain>
    </source>
</reference>
<dbReference type="EMBL" id="VIGC01000005">
    <property type="protein sequence ID" value="TQE96991.1"/>
    <property type="molecule type" value="Genomic_DNA"/>
</dbReference>
<evidence type="ECO:0000313" key="6">
    <source>
        <dbReference type="Proteomes" id="UP000317371"/>
    </source>
</evidence>
<dbReference type="InParanoid" id="A0A540VJS5"/>
<dbReference type="InterPro" id="IPR005835">
    <property type="entry name" value="NTP_transferase_dom"/>
</dbReference>
<dbReference type="AlphaFoldDB" id="A0A540VJS5"/>
<feature type="domain" description="Alpha-D-phosphohexomutase alpha/beta/alpha" evidence="4">
    <location>
        <begin position="533"/>
        <end position="634"/>
    </location>
</feature>
<dbReference type="Gene3D" id="3.30.310.50">
    <property type="entry name" value="Alpha-D-phosphohexomutase, C-terminal domain"/>
    <property type="match status" value="1"/>
</dbReference>
<feature type="domain" description="Nucleotidyl transferase" evidence="2">
    <location>
        <begin position="2"/>
        <end position="231"/>
    </location>
</feature>
<evidence type="ECO:0000259" key="2">
    <source>
        <dbReference type="Pfam" id="PF00483"/>
    </source>
</evidence>